<evidence type="ECO:0000313" key="2">
    <source>
        <dbReference type="EMBL" id="JAT98469.1"/>
    </source>
</evidence>
<name>A0A1E1XHB0_9ACAR</name>
<reference evidence="2" key="1">
    <citation type="journal article" date="2017" name="Front. Cell. Infect. Microbiol.">
        <title>The Distinct Transcriptional Response of the Midgut of Amblyomma sculptum and Amblyomma aureolatum Ticks to Rickettsia rickettsii Correlates to Their Differences in Susceptibility to Infection.</title>
        <authorList>
            <person name="Martins L.A."/>
            <person name="Galletti M.F.B.M."/>
            <person name="Ribeiro J.M."/>
            <person name="Fujita A."/>
            <person name="Costa F.B."/>
            <person name="Labruna M.B."/>
            <person name="Daffre S."/>
            <person name="Fogaca A.C."/>
        </authorList>
    </citation>
    <scope>NUCLEOTIDE SEQUENCE</scope>
</reference>
<proteinExistence type="evidence at transcript level"/>
<dbReference type="GO" id="GO:0019442">
    <property type="term" value="P:L-tryptophan catabolic process to acetyl-CoA"/>
    <property type="evidence" value="ECO:0007669"/>
    <property type="project" value="TreeGrafter"/>
</dbReference>
<dbReference type="GO" id="GO:0019441">
    <property type="term" value="P:L-tryptophan catabolic process to kynurenine"/>
    <property type="evidence" value="ECO:0007669"/>
    <property type="project" value="InterPro"/>
</dbReference>
<keyword evidence="2" id="KW-0223">Dioxygenase</keyword>
<keyword evidence="2" id="KW-0560">Oxidoreductase</keyword>
<dbReference type="InterPro" id="IPR004981">
    <property type="entry name" value="Trp_2_3_dOase"/>
</dbReference>
<dbReference type="EMBL" id="GFAC01000719">
    <property type="protein sequence ID" value="JAT98469.1"/>
    <property type="molecule type" value="mRNA"/>
</dbReference>
<dbReference type="Gene3D" id="1.10.287.3810">
    <property type="match status" value="1"/>
</dbReference>
<dbReference type="Gene3D" id="1.20.58.480">
    <property type="match status" value="1"/>
</dbReference>
<feature type="region of interest" description="Disordered" evidence="1">
    <location>
        <begin position="1"/>
        <end position="51"/>
    </location>
</feature>
<dbReference type="Pfam" id="PF03301">
    <property type="entry name" value="Trp_dioxygenase"/>
    <property type="match status" value="1"/>
</dbReference>
<accession>A0A1E1XHB0</accession>
<organism evidence="2">
    <name type="scientific">Amblyomma aureolatum</name>
    <dbReference type="NCBI Taxonomy" id="187763"/>
    <lineage>
        <taxon>Eukaryota</taxon>
        <taxon>Metazoa</taxon>
        <taxon>Ecdysozoa</taxon>
        <taxon>Arthropoda</taxon>
        <taxon>Chelicerata</taxon>
        <taxon>Arachnida</taxon>
        <taxon>Acari</taxon>
        <taxon>Parasitiformes</taxon>
        <taxon>Ixodida</taxon>
        <taxon>Ixodoidea</taxon>
        <taxon>Ixodidae</taxon>
        <taxon>Amblyomminae</taxon>
        <taxon>Amblyomma</taxon>
    </lineage>
</organism>
<dbReference type="HAMAP" id="MF_01972">
    <property type="entry name" value="T23O"/>
    <property type="match status" value="1"/>
</dbReference>
<dbReference type="PANTHER" id="PTHR10138">
    <property type="entry name" value="TRYPTOPHAN 2,3-DIOXYGENASE"/>
    <property type="match status" value="1"/>
</dbReference>
<dbReference type="GO" id="GO:0046872">
    <property type="term" value="F:metal ion binding"/>
    <property type="evidence" value="ECO:0007669"/>
    <property type="project" value="InterPro"/>
</dbReference>
<dbReference type="AlphaFoldDB" id="A0A1E1XHB0"/>
<dbReference type="PANTHER" id="PTHR10138:SF0">
    <property type="entry name" value="TRYPTOPHAN 2,3-DIOXYGENASE"/>
    <property type="match status" value="1"/>
</dbReference>
<dbReference type="GO" id="GO:0004833">
    <property type="term" value="F:L-tryptophan 2,3-dioxygenase activity"/>
    <property type="evidence" value="ECO:0007669"/>
    <property type="project" value="InterPro"/>
</dbReference>
<dbReference type="GO" id="GO:0020037">
    <property type="term" value="F:heme binding"/>
    <property type="evidence" value="ECO:0007669"/>
    <property type="project" value="InterPro"/>
</dbReference>
<sequence length="433" mass="50058">QIGAWSGGERACSTEQRAESLADHTLPTEPDMDAKSNATANSNDSTKDGAATPERLLYGDYLQLDKLLSCQKMVTECPGMEKVHDEHLFIITHQAYELWFKQIIVELDSIKPLLDTKDMNESNMFQITSRMNRVVLILKLLQEQVEILETMTPLDFMEFRGYLAPASGFQSLQFRLIENKLGVKNELRVNYGKQHYQKVFEDPSAIQKIQEAEKELTLLQLIERWLERTPGLEPHGFNFWEQYQNVVKRMLDQMEKDAKADNNDTVLSSVAKKRETFDTLFDVNKHNALLSRGERRLSHQAMKGAMMIFLYRDQPRFHQPYYLLTLLMDIDSLLTKWRYNHVQMVQRMIGSQQFGTGGSSGYQYLRSTLSDRYKVFLDLFNMSTFLIPRSCIPELTTTMSRKLSMHDREPSVDRAAEAAAVAITDPHFPEKFL</sequence>
<dbReference type="SUPFAM" id="SSF140959">
    <property type="entry name" value="Indolic compounds 2,3-dioxygenase-like"/>
    <property type="match status" value="1"/>
</dbReference>
<evidence type="ECO:0000256" key="1">
    <source>
        <dbReference type="SAM" id="MobiDB-lite"/>
    </source>
</evidence>
<feature type="non-terminal residue" evidence="2">
    <location>
        <position position="1"/>
    </location>
</feature>
<protein>
    <submittedName>
        <fullName evidence="2">Putative tryptophan 23-dioxygenase</fullName>
    </submittedName>
</protein>
<dbReference type="InterPro" id="IPR037217">
    <property type="entry name" value="Trp/Indoleamine_2_3_dOase-like"/>
</dbReference>